<organism evidence="1 2">
    <name type="scientific">Campylobacter upsaliensis</name>
    <dbReference type="NCBI Taxonomy" id="28080"/>
    <lineage>
        <taxon>Bacteria</taxon>
        <taxon>Pseudomonadati</taxon>
        <taxon>Campylobacterota</taxon>
        <taxon>Epsilonproteobacteria</taxon>
        <taxon>Campylobacterales</taxon>
        <taxon>Campylobacteraceae</taxon>
        <taxon>Campylobacter</taxon>
    </lineage>
</organism>
<dbReference type="SUPFAM" id="SSF51695">
    <property type="entry name" value="PLC-like phosphodiesterases"/>
    <property type="match status" value="1"/>
</dbReference>
<dbReference type="RefSeq" id="WP_027304480.1">
    <property type="nucleotide sequence ID" value="NZ_LR134372.1"/>
</dbReference>
<dbReference type="GO" id="GO:0006629">
    <property type="term" value="P:lipid metabolic process"/>
    <property type="evidence" value="ECO:0007669"/>
    <property type="project" value="InterPro"/>
</dbReference>
<dbReference type="GO" id="GO:0008081">
    <property type="term" value="F:phosphoric diester hydrolase activity"/>
    <property type="evidence" value="ECO:0007669"/>
    <property type="project" value="InterPro"/>
</dbReference>
<dbReference type="Gene3D" id="3.20.20.190">
    <property type="entry name" value="Phosphatidylinositol (PI) phosphodiesterase"/>
    <property type="match status" value="1"/>
</dbReference>
<dbReference type="EMBL" id="LR134372">
    <property type="protein sequence ID" value="VEG84217.1"/>
    <property type="molecule type" value="Genomic_DNA"/>
</dbReference>
<evidence type="ECO:0000313" key="1">
    <source>
        <dbReference type="EMBL" id="VEG84217.1"/>
    </source>
</evidence>
<gene>
    <name evidence="1" type="ORF">NCTC11541_00237</name>
</gene>
<sequence>MQILAHRGFWREKNEQNTLASLAKAFDMGFGIETDLRDGGGGGNLLLSHDIPTSLSEKAEEFFQFYHAHSFHFPLALNIKADGLQKHLLEFIKRYEIKNYFVFDMSVPDALLYLKDGFKVFTRQSEYEKEPSFYEDACGVWLDEFHTHYIDEKLILEHLENDKQIAIVSPDLHKRSYEKEWEEYKKIITKHKLYGKIMLCTDKVLEAKEFFND</sequence>
<reference evidence="1 2" key="1">
    <citation type="submission" date="2018-12" db="EMBL/GenBank/DDBJ databases">
        <authorList>
            <consortium name="Pathogen Informatics"/>
        </authorList>
    </citation>
    <scope>NUCLEOTIDE SEQUENCE [LARGE SCALE GENOMIC DNA]</scope>
    <source>
        <strain evidence="1 2">NCTC11541</strain>
    </source>
</reference>
<accession>A0A3S4SVM1</accession>
<evidence type="ECO:0008006" key="3">
    <source>
        <dbReference type="Google" id="ProtNLM"/>
    </source>
</evidence>
<dbReference type="AlphaFoldDB" id="A0A3S4SVM1"/>
<dbReference type="OrthoDB" id="9810159at2"/>
<evidence type="ECO:0000313" key="2">
    <source>
        <dbReference type="Proteomes" id="UP000278157"/>
    </source>
</evidence>
<name>A0A3S4SVM1_CAMUP</name>
<proteinExistence type="predicted"/>
<protein>
    <recommendedName>
        <fullName evidence="3">Glycerophosphodiester phosphodiesterase</fullName>
    </recommendedName>
</protein>
<dbReference type="InterPro" id="IPR017946">
    <property type="entry name" value="PLC-like_Pdiesterase_TIM-brl"/>
</dbReference>
<dbReference type="Proteomes" id="UP000278157">
    <property type="component" value="Chromosome"/>
</dbReference>